<name>A0A3B0XSJ5_9ZZZZ</name>
<dbReference type="InterPro" id="IPR046342">
    <property type="entry name" value="CBS_dom_sf"/>
</dbReference>
<dbReference type="PANTHER" id="PTHR43080:SF2">
    <property type="entry name" value="CBS DOMAIN-CONTAINING PROTEIN"/>
    <property type="match status" value="1"/>
</dbReference>
<dbReference type="Gene3D" id="3.10.580.10">
    <property type="entry name" value="CBS-domain"/>
    <property type="match status" value="1"/>
</dbReference>
<dbReference type="InterPro" id="IPR000644">
    <property type="entry name" value="CBS_dom"/>
</dbReference>
<dbReference type="CDD" id="cd04622">
    <property type="entry name" value="CBS_pair_HRP1_like"/>
    <property type="match status" value="1"/>
</dbReference>
<keyword evidence="1" id="KW-0129">CBS domain</keyword>
<sequence>MKVKDIMSTQVEYATPETSVKEAAHIMHDLHVGILPVIDDRRIVGVITDRDICCKVIATGHSAGWTKVAEVMSKNVTTCHEEADIGDATNIMIENHIRRLAVVNRSDDMVGLLSVDDVARCSHDMASCVLEASTQLH</sequence>
<evidence type="ECO:0000256" key="1">
    <source>
        <dbReference type="ARBA" id="ARBA00023122"/>
    </source>
</evidence>
<feature type="domain" description="CBS" evidence="2">
    <location>
        <begin position="72"/>
        <end position="128"/>
    </location>
</feature>
<reference evidence="3" key="1">
    <citation type="submission" date="2018-06" db="EMBL/GenBank/DDBJ databases">
        <authorList>
            <person name="Zhirakovskaya E."/>
        </authorList>
    </citation>
    <scope>NUCLEOTIDE SEQUENCE</scope>
</reference>
<gene>
    <name evidence="3" type="ORF">MNBD_GAMMA09-2700</name>
</gene>
<dbReference type="Pfam" id="PF00571">
    <property type="entry name" value="CBS"/>
    <property type="match status" value="2"/>
</dbReference>
<dbReference type="PANTHER" id="PTHR43080">
    <property type="entry name" value="CBS DOMAIN-CONTAINING PROTEIN CBSX3, MITOCHONDRIAL"/>
    <property type="match status" value="1"/>
</dbReference>
<organism evidence="3">
    <name type="scientific">hydrothermal vent metagenome</name>
    <dbReference type="NCBI Taxonomy" id="652676"/>
    <lineage>
        <taxon>unclassified sequences</taxon>
        <taxon>metagenomes</taxon>
        <taxon>ecological metagenomes</taxon>
    </lineage>
</organism>
<feature type="domain" description="CBS" evidence="2">
    <location>
        <begin position="7"/>
        <end position="63"/>
    </location>
</feature>
<dbReference type="SMART" id="SM00116">
    <property type="entry name" value="CBS"/>
    <property type="match status" value="2"/>
</dbReference>
<dbReference type="PROSITE" id="PS51371">
    <property type="entry name" value="CBS"/>
    <property type="match status" value="2"/>
</dbReference>
<dbReference type="EMBL" id="UOFI01000090">
    <property type="protein sequence ID" value="VAW67043.1"/>
    <property type="molecule type" value="Genomic_DNA"/>
</dbReference>
<dbReference type="InterPro" id="IPR051257">
    <property type="entry name" value="Diverse_CBS-Domain"/>
</dbReference>
<dbReference type="AlphaFoldDB" id="A0A3B0XSJ5"/>
<evidence type="ECO:0000259" key="2">
    <source>
        <dbReference type="PROSITE" id="PS51371"/>
    </source>
</evidence>
<accession>A0A3B0XSJ5</accession>
<dbReference type="SUPFAM" id="SSF54631">
    <property type="entry name" value="CBS-domain pair"/>
    <property type="match status" value="1"/>
</dbReference>
<protein>
    <recommendedName>
        <fullName evidence="2">CBS domain-containing protein</fullName>
    </recommendedName>
</protein>
<proteinExistence type="predicted"/>
<evidence type="ECO:0000313" key="3">
    <source>
        <dbReference type="EMBL" id="VAW67043.1"/>
    </source>
</evidence>